<gene>
    <name evidence="2" type="ORF">HNR67_003312</name>
</gene>
<accession>A0A7W7CCU7</accession>
<evidence type="ECO:0000259" key="1">
    <source>
        <dbReference type="PROSITE" id="PS50234"/>
    </source>
</evidence>
<dbReference type="Gene3D" id="3.40.50.410">
    <property type="entry name" value="von Willebrand factor, type A domain"/>
    <property type="match status" value="1"/>
</dbReference>
<proteinExistence type="predicted"/>
<dbReference type="AlphaFoldDB" id="A0A7W7CCU7"/>
<keyword evidence="3" id="KW-1185">Reference proteome</keyword>
<dbReference type="EMBL" id="JACHMH010000001">
    <property type="protein sequence ID" value="MBB4677194.1"/>
    <property type="molecule type" value="Genomic_DNA"/>
</dbReference>
<evidence type="ECO:0000313" key="3">
    <source>
        <dbReference type="Proteomes" id="UP000533598"/>
    </source>
</evidence>
<reference evidence="2 3" key="1">
    <citation type="submission" date="2020-08" db="EMBL/GenBank/DDBJ databases">
        <title>Sequencing the genomes of 1000 actinobacteria strains.</title>
        <authorList>
            <person name="Klenk H.-P."/>
        </authorList>
    </citation>
    <scope>NUCLEOTIDE SEQUENCE [LARGE SCALE GENOMIC DNA]</scope>
    <source>
        <strain evidence="2 3">DSM 44230</strain>
    </source>
</reference>
<dbReference type="PROSITE" id="PS50234">
    <property type="entry name" value="VWFA"/>
    <property type="match status" value="1"/>
</dbReference>
<organism evidence="2 3">
    <name type="scientific">Crossiella cryophila</name>
    <dbReference type="NCBI Taxonomy" id="43355"/>
    <lineage>
        <taxon>Bacteria</taxon>
        <taxon>Bacillati</taxon>
        <taxon>Actinomycetota</taxon>
        <taxon>Actinomycetes</taxon>
        <taxon>Pseudonocardiales</taxon>
        <taxon>Pseudonocardiaceae</taxon>
        <taxon>Crossiella</taxon>
    </lineage>
</organism>
<sequence>MNEYEPVLRRAFSILVPGHRVFIRPAEQPATGRNPLGFTVDFPVAWNLAARFCTPVWEELTAPLQYQMIAYLAGHEAMHAWETTQGHQPLPTTTLPGIVGNILADIRGDYLPVLDSLNNWPLNRELAYQILLEPCGEPADAAADSSVVEDAVRLLSWGLMIMRCGRLRCADGTETDSPADAVFASVWPRMASVLVQARHTSWRQEAQLAEELLDILWQWAHDRRQHTEEGESLTREEFERLLFDLLRDSPRTPCCMSREPVQHRLPPEAVPRQIGREALRFDSYRRAVSQYHRDLANVPARNELVSQPEEWAKILRTPDWSDIVVRQEHLVPLLAQHFVDILRPLLTAPAHQRCRSTSGSSLDLERQAGRIFVNAHHAVEHAPPIWLANVPSARRPYRIQCVTLVDCSGSMLTDLPESAPMAFATAAAMLETAARLDGLIDFGIAGFADEVMVIRNLADASPVATARKLLVHAQSIGDGTCLRPAITWARDQFAAVQADRRTRRLLLIITDARLDEHLPAAAAEVAKLDEDVLVLAVGLAEADHELLSEVVPAVVAVPPEQPELLPHLVRQVLEDVVRQDRVLG</sequence>
<dbReference type="Proteomes" id="UP000533598">
    <property type="component" value="Unassembled WGS sequence"/>
</dbReference>
<dbReference type="SUPFAM" id="SSF53300">
    <property type="entry name" value="vWA-like"/>
    <property type="match status" value="1"/>
</dbReference>
<comment type="caution">
    <text evidence="2">The sequence shown here is derived from an EMBL/GenBank/DDBJ whole genome shotgun (WGS) entry which is preliminary data.</text>
</comment>
<dbReference type="Pfam" id="PF00092">
    <property type="entry name" value="VWA"/>
    <property type="match status" value="1"/>
</dbReference>
<dbReference type="RefSeq" id="WP_185003129.1">
    <property type="nucleotide sequence ID" value="NZ_BAAAUI010000055.1"/>
</dbReference>
<dbReference type="InterPro" id="IPR002035">
    <property type="entry name" value="VWF_A"/>
</dbReference>
<evidence type="ECO:0000313" key="2">
    <source>
        <dbReference type="EMBL" id="MBB4677194.1"/>
    </source>
</evidence>
<dbReference type="CDD" id="cd00198">
    <property type="entry name" value="vWFA"/>
    <property type="match status" value="1"/>
</dbReference>
<name>A0A7W7CCU7_9PSEU</name>
<dbReference type="InterPro" id="IPR036465">
    <property type="entry name" value="vWFA_dom_sf"/>
</dbReference>
<feature type="domain" description="VWFA" evidence="1">
    <location>
        <begin position="400"/>
        <end position="582"/>
    </location>
</feature>
<protein>
    <submittedName>
        <fullName evidence="2">Uncharacterized protein YegL</fullName>
    </submittedName>
</protein>
<dbReference type="SMART" id="SM00327">
    <property type="entry name" value="VWA"/>
    <property type="match status" value="1"/>
</dbReference>